<dbReference type="Proteomes" id="UP000092461">
    <property type="component" value="Unassembled WGS sequence"/>
</dbReference>
<evidence type="ECO:0000313" key="2">
    <source>
        <dbReference type="EnsemblMetazoa" id="LLOJ005410-PA"/>
    </source>
</evidence>
<dbReference type="AlphaFoldDB" id="A0A1B0CLC3"/>
<dbReference type="VEuPathDB" id="VectorBase:LLOJ005410"/>
<dbReference type="EMBL" id="AJWK01017073">
    <property type="status" value="NOT_ANNOTATED_CDS"/>
    <property type="molecule type" value="Genomic_DNA"/>
</dbReference>
<reference evidence="2" key="1">
    <citation type="submission" date="2020-05" db="UniProtKB">
        <authorList>
            <consortium name="EnsemblMetazoa"/>
        </authorList>
    </citation>
    <scope>IDENTIFICATION</scope>
    <source>
        <strain evidence="2">Jacobina</strain>
    </source>
</reference>
<keyword evidence="1" id="KW-0812">Transmembrane</keyword>
<name>A0A1B0CLC3_LUTLO</name>
<proteinExistence type="predicted"/>
<sequence length="190" mass="22251">MLSKRNLESVLILNFSTPYDFAISMAIRAASISQLLFVRPSARSEKFLEMQTMHFLIFSVVFCFFFLTMDDFFPSKSQFRHDCIAHFLDKTHLSRHPRSHRTACHHPRVPHSIHSSFFKLFHKFSLNFNAISAILLNTIESARSTEEKTDDHAKATSTSNFAGEFFFYFLENSKETKEILIFNYLKLIKY</sequence>
<protein>
    <submittedName>
        <fullName evidence="2">Uncharacterized protein</fullName>
    </submittedName>
</protein>
<keyword evidence="1" id="KW-1133">Transmembrane helix</keyword>
<keyword evidence="3" id="KW-1185">Reference proteome</keyword>
<dbReference type="EnsemblMetazoa" id="LLOJ005410-RA">
    <property type="protein sequence ID" value="LLOJ005410-PA"/>
    <property type="gene ID" value="LLOJ005410"/>
</dbReference>
<feature type="transmembrane region" description="Helical" evidence="1">
    <location>
        <begin position="20"/>
        <end position="38"/>
    </location>
</feature>
<accession>A0A1B0CLC3</accession>
<evidence type="ECO:0000256" key="1">
    <source>
        <dbReference type="SAM" id="Phobius"/>
    </source>
</evidence>
<organism evidence="2 3">
    <name type="scientific">Lutzomyia longipalpis</name>
    <name type="common">Sand fly</name>
    <dbReference type="NCBI Taxonomy" id="7200"/>
    <lineage>
        <taxon>Eukaryota</taxon>
        <taxon>Metazoa</taxon>
        <taxon>Ecdysozoa</taxon>
        <taxon>Arthropoda</taxon>
        <taxon>Hexapoda</taxon>
        <taxon>Insecta</taxon>
        <taxon>Pterygota</taxon>
        <taxon>Neoptera</taxon>
        <taxon>Endopterygota</taxon>
        <taxon>Diptera</taxon>
        <taxon>Nematocera</taxon>
        <taxon>Psychodoidea</taxon>
        <taxon>Psychodidae</taxon>
        <taxon>Lutzomyia</taxon>
        <taxon>Lutzomyia</taxon>
    </lineage>
</organism>
<feature type="transmembrane region" description="Helical" evidence="1">
    <location>
        <begin position="50"/>
        <end position="69"/>
    </location>
</feature>
<keyword evidence="1" id="KW-0472">Membrane</keyword>
<evidence type="ECO:0000313" key="3">
    <source>
        <dbReference type="Proteomes" id="UP000092461"/>
    </source>
</evidence>